<feature type="coiled-coil region" evidence="1">
    <location>
        <begin position="418"/>
        <end position="475"/>
    </location>
</feature>
<evidence type="ECO:0000259" key="2">
    <source>
        <dbReference type="Pfam" id="PF06605"/>
    </source>
</evidence>
<dbReference type="InterPro" id="IPR010572">
    <property type="entry name" value="Tail_dom"/>
</dbReference>
<reference evidence="3" key="1">
    <citation type="journal article" date="2021" name="Proc. Natl. Acad. Sci. U.S.A.">
        <title>A Catalog of Tens of Thousands of Viruses from Human Metagenomes Reveals Hidden Associations with Chronic Diseases.</title>
        <authorList>
            <person name="Tisza M.J."/>
            <person name="Buck C.B."/>
        </authorList>
    </citation>
    <scope>NUCLEOTIDE SEQUENCE</scope>
    <source>
        <strain evidence="3">CtnR613</strain>
    </source>
</reference>
<sequence length="927" mass="106858">MIYLEINKGEYVALKYARNDKLVEEKNGRYDLEFEYPLNHSLAFETGEEIKLHNLFKKFSIIKCDTPNYKQQLFFITDIQKLVKGVKIYAKHIGFLSKKLYVPKFSFKEKSCSTVFQSISSTIADNNNFSFYSDISDIHTINMENKMLFDVLLSSEFSISTLWQGTYLFDNYKIKYLARRGKDTEYIVANRKNVNDINIKQDADNVVTRLYMKANKRTDNEKEKDVVFETVVESPLINEYPYILADFREYEDSFRTLDALKKYGENLFKIYQIDLPKESFSLVGTDEINSYNLDIDDTCIIYYEDYNIHKRIDVIGYVFSPMEFRYLQVDFGYKLKSLSDTLLSKTEKKITINNENLLNSLENKVDKKLEVATVSLNSKLDNKIEETKTDIQNDVGNKITLAVRSVDESIDNKLDTVSRNTTEKIEKTKAEIEKETKKTIQENKVALEQVLQSIKTNLEEEIEKAKNSLDEEKIKALSNAETEKYVRSQKGQQSIIESITADVVWLKAVVTDTEILNTIVANIDLAKIKKLIVDTAFIGQIISNETFRQQFEDMGAEVSNIFSKLKNSITLAMQTKFSDKFDEVKRELNTALEIKSNEIISTASETVTNKIKEIQVGARNLLTESLLGDTTKWEVFGADHIDTEEVNDNEELKDNTIVKFIGRSEDSPSDILGFYNLEESQINFNEKKVYTFSADVKNLSDYDIKFFLNEYTAEDKFTVKAKEKARIVLKGKEIKRVYVEVVTAGKDISLIMNKLKIEEGNVATTWTPALEDIEKMDEEARKLIAYLQSDNLNIIDRLNELKIDQTKIRTEITTSFKQTNDEFTFNFNNYQRLLDSNNRAILDRFNDISRYIRFINGNIELAEVNSSLKCIITNKKISFLQNNNEVAYISNNELCITKAKIQNSLTIGDFAFVVQSNGNLDLIKVVG</sequence>
<dbReference type="EMBL" id="BK032640">
    <property type="protein sequence ID" value="DAF52610.1"/>
    <property type="molecule type" value="Genomic_DNA"/>
</dbReference>
<accession>A0A8S5SPV9</accession>
<name>A0A8S5SPV9_9CAUD</name>
<evidence type="ECO:0000313" key="3">
    <source>
        <dbReference type="EMBL" id="DAF52610.1"/>
    </source>
</evidence>
<dbReference type="NCBIfam" id="TIGR01665">
    <property type="entry name" value="put_anti_recept"/>
    <property type="match status" value="1"/>
</dbReference>
<evidence type="ECO:0000256" key="1">
    <source>
        <dbReference type="SAM" id="Coils"/>
    </source>
</evidence>
<organism evidence="3">
    <name type="scientific">Siphoviridae sp. ctnR613</name>
    <dbReference type="NCBI Taxonomy" id="2827939"/>
    <lineage>
        <taxon>Viruses</taxon>
        <taxon>Duplodnaviria</taxon>
        <taxon>Heunggongvirae</taxon>
        <taxon>Uroviricota</taxon>
        <taxon>Caudoviricetes</taxon>
    </lineage>
</organism>
<dbReference type="Pfam" id="PF06605">
    <property type="entry name" value="Prophage_tail"/>
    <property type="match status" value="1"/>
</dbReference>
<keyword evidence="1" id="KW-0175">Coiled coil</keyword>
<proteinExistence type="predicted"/>
<protein>
    <submittedName>
        <fullName evidence="3">Tail protein</fullName>
    </submittedName>
</protein>
<feature type="domain" description="Tail spike" evidence="2">
    <location>
        <begin position="157"/>
        <end position="342"/>
    </location>
</feature>
<dbReference type="InterPro" id="IPR007119">
    <property type="entry name" value="Phage_tail_spike_N"/>
</dbReference>